<dbReference type="InterPro" id="IPR045793">
    <property type="entry name" value="PcRGLX/YetA-like"/>
</dbReference>
<comment type="caution">
    <text evidence="2">The sequence shown here is derived from an EMBL/GenBank/DDBJ whole genome shotgun (WGS) entry which is preliminary data.</text>
</comment>
<keyword evidence="3" id="KW-1185">Reference proteome</keyword>
<organism evidence="2 3">
    <name type="scientific">Occultella glacieicola</name>
    <dbReference type="NCBI Taxonomy" id="2518684"/>
    <lineage>
        <taxon>Bacteria</taxon>
        <taxon>Bacillati</taxon>
        <taxon>Actinomycetota</taxon>
        <taxon>Actinomycetes</taxon>
        <taxon>Micrococcales</taxon>
        <taxon>Ruaniaceae</taxon>
        <taxon>Occultella</taxon>
    </lineage>
</organism>
<evidence type="ECO:0000313" key="2">
    <source>
        <dbReference type="EMBL" id="TDE94950.1"/>
    </source>
</evidence>
<proteinExistence type="predicted"/>
<reference evidence="2 3" key="1">
    <citation type="submission" date="2019-03" db="EMBL/GenBank/DDBJ databases">
        <title>Genomic features of bacteria from cold environments.</title>
        <authorList>
            <person name="Shen L."/>
        </authorList>
    </citation>
    <scope>NUCLEOTIDE SEQUENCE [LARGE SCALE GENOMIC DNA]</scope>
    <source>
        <strain evidence="3">T3246-1</strain>
    </source>
</reference>
<dbReference type="RefSeq" id="WP_133107360.1">
    <property type="nucleotide sequence ID" value="NZ_SMNA01000004.1"/>
</dbReference>
<name>A0ABY2E4J6_9MICO</name>
<sequence>MPAFPDLSRRTFLSTGAALGALAATGSGVTRAAASPREPAPVPSDGTVPLRWLDGSAGGVVGATWGVPWPAGAVTDATTIGLRTASGDGVPVQSWPTAIWPDGTIRKIRDEPYEPDPNALSIGLGTDWSGLAAAWLTAWERTGDEAARAKLLGTMADIGAMQNGFITGSALYDLDTGRFATDAVDVSVSHLSAMFGLVEMCSEVLTLTRGTDLEAPGFADAWLQYCRLYNATREEQTAEVGAHFGNLNLRQPHCRLTAYAGAALDDDALRGRAWDEFFAGGNGYGPDLDWVTHRIEGPAVLAPVDEAAFVSTNASSQYALAAIQTLALVGDALPPDAVL</sequence>
<dbReference type="InterPro" id="IPR006311">
    <property type="entry name" value="TAT_signal"/>
</dbReference>
<dbReference type="Pfam" id="PF21346">
    <property type="entry name" value="PcRGLX_3rd"/>
    <property type="match status" value="1"/>
</dbReference>
<evidence type="ECO:0000313" key="3">
    <source>
        <dbReference type="Proteomes" id="UP000504882"/>
    </source>
</evidence>
<feature type="domain" description="PcRGLX/YetA-like C-terminal alpha/alpha toroid" evidence="1">
    <location>
        <begin position="105"/>
        <end position="333"/>
    </location>
</feature>
<dbReference type="EMBL" id="SMNA01000004">
    <property type="protein sequence ID" value="TDE94950.1"/>
    <property type="molecule type" value="Genomic_DNA"/>
</dbReference>
<evidence type="ECO:0000259" key="1">
    <source>
        <dbReference type="Pfam" id="PF21346"/>
    </source>
</evidence>
<dbReference type="PANTHER" id="PTHR40081">
    <property type="entry name" value="CONCANAVALIN A-LIKE LECTIN/GLUCANASE"/>
    <property type="match status" value="1"/>
</dbReference>
<dbReference type="InterPro" id="IPR048331">
    <property type="entry name" value="PcRGLX/YetA_3rd"/>
</dbReference>
<dbReference type="PANTHER" id="PTHR40081:SF1">
    <property type="entry name" value="TAT PATHWAY SIGNAL SEQUENCE DOMAIN PROTEIN"/>
    <property type="match status" value="1"/>
</dbReference>
<gene>
    <name evidence="2" type="ORF">EXU48_09215</name>
</gene>
<dbReference type="Proteomes" id="UP000504882">
    <property type="component" value="Unassembled WGS sequence"/>
</dbReference>
<dbReference type="PROSITE" id="PS51318">
    <property type="entry name" value="TAT"/>
    <property type="match status" value="1"/>
</dbReference>
<protein>
    <recommendedName>
        <fullName evidence="1">PcRGLX/YetA-like C-terminal alpha/alpha toroid domain-containing protein</fullName>
    </recommendedName>
</protein>
<accession>A0ABY2E4J6</accession>